<dbReference type="OrthoDB" id="3264224at2759"/>
<feature type="compositionally biased region" description="Low complexity" evidence="9">
    <location>
        <begin position="68"/>
        <end position="77"/>
    </location>
</feature>
<gene>
    <name evidence="12" type="ORF">FA09DRAFT_329770</name>
</gene>
<dbReference type="STRING" id="58919.A0A316ZB44"/>
<evidence type="ECO:0000256" key="4">
    <source>
        <dbReference type="ARBA" id="ARBA00022741"/>
    </source>
</evidence>
<dbReference type="InterPro" id="IPR036890">
    <property type="entry name" value="HATPase_C_sf"/>
</dbReference>
<evidence type="ECO:0000256" key="6">
    <source>
        <dbReference type="ARBA" id="ARBA00022840"/>
    </source>
</evidence>
<evidence type="ECO:0000313" key="13">
    <source>
        <dbReference type="Proteomes" id="UP000245946"/>
    </source>
</evidence>
<keyword evidence="6 8" id="KW-0067">ATP-binding</keyword>
<organism evidence="12 13">
    <name type="scientific">Tilletiopsis washingtonensis</name>
    <dbReference type="NCBI Taxonomy" id="58919"/>
    <lineage>
        <taxon>Eukaryota</taxon>
        <taxon>Fungi</taxon>
        <taxon>Dikarya</taxon>
        <taxon>Basidiomycota</taxon>
        <taxon>Ustilaginomycotina</taxon>
        <taxon>Exobasidiomycetes</taxon>
        <taxon>Entylomatales</taxon>
        <taxon>Entylomatales incertae sedis</taxon>
        <taxon>Tilletiopsis</taxon>
    </lineage>
</organism>
<dbReference type="GeneID" id="37269858"/>
<feature type="compositionally biased region" description="Low complexity" evidence="9">
    <location>
        <begin position="20"/>
        <end position="41"/>
    </location>
</feature>
<keyword evidence="3 8" id="KW-0808">Transferase</keyword>
<feature type="region of interest" description="Disordered" evidence="9">
    <location>
        <begin position="20"/>
        <end position="80"/>
    </location>
</feature>
<comment type="similarity">
    <text evidence="1 8">Belongs to the PDK/BCKDK protein kinase family.</text>
</comment>
<evidence type="ECO:0000313" key="12">
    <source>
        <dbReference type="EMBL" id="PWN98142.1"/>
    </source>
</evidence>
<evidence type="ECO:0000256" key="5">
    <source>
        <dbReference type="ARBA" id="ARBA00022777"/>
    </source>
</evidence>
<evidence type="ECO:0000259" key="10">
    <source>
        <dbReference type="Pfam" id="PF02518"/>
    </source>
</evidence>
<evidence type="ECO:0000256" key="1">
    <source>
        <dbReference type="ARBA" id="ARBA00006155"/>
    </source>
</evidence>
<dbReference type="GO" id="GO:0005759">
    <property type="term" value="C:mitochondrial matrix"/>
    <property type="evidence" value="ECO:0007669"/>
    <property type="project" value="UniProtKB-SubCell"/>
</dbReference>
<evidence type="ECO:0000259" key="11">
    <source>
        <dbReference type="Pfam" id="PF10436"/>
    </source>
</evidence>
<evidence type="ECO:0000256" key="3">
    <source>
        <dbReference type="ARBA" id="ARBA00022679"/>
    </source>
</evidence>
<dbReference type="PANTHER" id="PTHR11947">
    <property type="entry name" value="PYRUVATE DEHYDROGENASE KINASE"/>
    <property type="match status" value="1"/>
</dbReference>
<dbReference type="Pfam" id="PF10436">
    <property type="entry name" value="BCDHK_Adom3"/>
    <property type="match status" value="1"/>
</dbReference>
<dbReference type="Gene3D" id="1.20.140.20">
    <property type="entry name" value="Alpha-ketoacid/pyruvate dehydrogenase kinase, N-terminal domain"/>
    <property type="match status" value="1"/>
</dbReference>
<dbReference type="GO" id="GO:0005524">
    <property type="term" value="F:ATP binding"/>
    <property type="evidence" value="ECO:0007669"/>
    <property type="project" value="UniProtKB-UniRule"/>
</dbReference>
<keyword evidence="2" id="KW-0597">Phosphoprotein</keyword>
<evidence type="ECO:0000256" key="8">
    <source>
        <dbReference type="RuleBase" id="RU366032"/>
    </source>
</evidence>
<dbReference type="InterPro" id="IPR003594">
    <property type="entry name" value="HATPase_dom"/>
</dbReference>
<dbReference type="RefSeq" id="XP_025598421.1">
    <property type="nucleotide sequence ID" value="XM_025742314.1"/>
</dbReference>
<comment type="subcellular location">
    <subcellularLocation>
        <location evidence="8">Mitochondrion matrix</location>
    </subcellularLocation>
</comment>
<proteinExistence type="inferred from homology"/>
<dbReference type="InterPro" id="IPR036784">
    <property type="entry name" value="AK/P_DHK_N_sf"/>
</dbReference>
<dbReference type="SUPFAM" id="SSF55874">
    <property type="entry name" value="ATPase domain of HSP90 chaperone/DNA topoisomerase II/histidine kinase"/>
    <property type="match status" value="1"/>
</dbReference>
<keyword evidence="5 8" id="KW-0418">Kinase</keyword>
<evidence type="ECO:0000256" key="7">
    <source>
        <dbReference type="ARBA" id="ARBA00023128"/>
    </source>
</evidence>
<dbReference type="GO" id="GO:0010906">
    <property type="term" value="P:regulation of glucose metabolic process"/>
    <property type="evidence" value="ECO:0007669"/>
    <property type="project" value="TreeGrafter"/>
</dbReference>
<dbReference type="EC" id="2.7.11.-" evidence="8"/>
<evidence type="ECO:0000256" key="2">
    <source>
        <dbReference type="ARBA" id="ARBA00022553"/>
    </source>
</evidence>
<feature type="domain" description="Histidine kinase/HSP90-like ATPase" evidence="10">
    <location>
        <begin position="316"/>
        <end position="386"/>
    </location>
</feature>
<dbReference type="AlphaFoldDB" id="A0A316ZB44"/>
<dbReference type="GO" id="GO:0004740">
    <property type="term" value="F:pyruvate dehydrogenase (acetyl-transferring) kinase activity"/>
    <property type="evidence" value="ECO:0007669"/>
    <property type="project" value="TreeGrafter"/>
</dbReference>
<dbReference type="PANTHER" id="PTHR11947:SF20">
    <property type="entry name" value="[3-METHYL-2-OXOBUTANOATE DEHYDROGENASE [LIPOAMIDE]] KINASE, MITOCHONDRIAL"/>
    <property type="match status" value="1"/>
</dbReference>
<dbReference type="Pfam" id="PF02518">
    <property type="entry name" value="HATPase_c"/>
    <property type="match status" value="1"/>
</dbReference>
<keyword evidence="4 8" id="KW-0547">Nucleotide-binding</keyword>
<keyword evidence="13" id="KW-1185">Reference proteome</keyword>
<dbReference type="Gene3D" id="3.30.565.10">
    <property type="entry name" value="Histidine kinase-like ATPase, C-terminal domain"/>
    <property type="match status" value="1"/>
</dbReference>
<accession>A0A316ZB44</accession>
<reference evidence="12 13" key="1">
    <citation type="journal article" date="2018" name="Mol. Biol. Evol.">
        <title>Broad Genomic Sampling Reveals a Smut Pathogenic Ancestry of the Fungal Clade Ustilaginomycotina.</title>
        <authorList>
            <person name="Kijpornyongpan T."/>
            <person name="Mondo S.J."/>
            <person name="Barry K."/>
            <person name="Sandor L."/>
            <person name="Lee J."/>
            <person name="Lipzen A."/>
            <person name="Pangilinan J."/>
            <person name="LaButti K."/>
            <person name="Hainaut M."/>
            <person name="Henrissat B."/>
            <person name="Grigoriev I.V."/>
            <person name="Spatafora J.W."/>
            <person name="Aime M.C."/>
        </authorList>
    </citation>
    <scope>NUCLEOTIDE SEQUENCE [LARGE SCALE GENOMIC DNA]</scope>
    <source>
        <strain evidence="12 13">MCA 4186</strain>
    </source>
</reference>
<dbReference type="Proteomes" id="UP000245946">
    <property type="component" value="Unassembled WGS sequence"/>
</dbReference>
<protein>
    <recommendedName>
        <fullName evidence="8">Protein-serine/threonine kinase</fullName>
        <ecNumber evidence="8">2.7.11.-</ecNumber>
    </recommendedName>
</protein>
<name>A0A316ZB44_9BASI</name>
<dbReference type="InterPro" id="IPR018955">
    <property type="entry name" value="BCDHK/PDK_N"/>
</dbReference>
<feature type="domain" description="Branched-chain alpha-ketoacid dehydrogenase kinase/Pyruvate dehydrogenase kinase N-terminal" evidence="11">
    <location>
        <begin position="112"/>
        <end position="273"/>
    </location>
</feature>
<evidence type="ECO:0000256" key="9">
    <source>
        <dbReference type="SAM" id="MobiDB-lite"/>
    </source>
</evidence>
<keyword evidence="7 8" id="KW-0496">Mitochondrion</keyword>
<dbReference type="EMBL" id="KZ819292">
    <property type="protein sequence ID" value="PWN98142.1"/>
    <property type="molecule type" value="Genomic_DNA"/>
</dbReference>
<dbReference type="InterPro" id="IPR039028">
    <property type="entry name" value="BCKD/PDK"/>
</dbReference>
<dbReference type="SUPFAM" id="SSF69012">
    <property type="entry name" value="alpha-ketoacid dehydrogenase kinase, N-terminal domain"/>
    <property type="match status" value="1"/>
</dbReference>
<sequence length="481" mass="50122">MRPSARPLLAPLRAAAVRSSTSSAGAVGTASSSTPHAAPARRALRTSARVSSYYPPPEPFTSAPVPEASSSTSRSASPLYDADVDSPGALLSTFGADAALLSAHLARPPTSLTLRSLLALGGSPGSTPSRAHILQSARFTAGELPLRLARRVAAFRELPFIVGSNPHIQAVARLYAGSFQAIASLPRIADDADNERFTRALEAMVQDHAENIPTLARGFLECKRYMSPAAISAFLDGAIHSRIGIRLIAEQHLALSASHTAGPASKTSVGIIDTCLSAAQLVQGCADFVGQLCESSLGCAPELILEGDTKSTFVGVASHLTYTVTELLKNSYRATAEKHGRAGGDVPPVRITIARSRKHLTMRIRDEGGGISPQNFPKVFQYTFTTASFDEAAANAAVDGDDGPYALQQMGGMAGGGDVLAQMGQGPGVGGGMGTLAGLGYGLPMSRIYAQHGRGSLDIVSIWPHGCDSFLAIRANPLDER</sequence>